<comment type="caution">
    <text evidence="1">The sequence shown here is derived from an EMBL/GenBank/DDBJ whole genome shotgun (WGS) entry which is preliminary data.</text>
</comment>
<dbReference type="Proteomes" id="UP000499080">
    <property type="component" value="Unassembled WGS sequence"/>
</dbReference>
<protein>
    <submittedName>
        <fullName evidence="1">Uncharacterized protein</fullName>
    </submittedName>
</protein>
<proteinExistence type="predicted"/>
<keyword evidence="2" id="KW-1185">Reference proteome</keyword>
<accession>A0A4Y2N4Z1</accession>
<organism evidence="1 2">
    <name type="scientific">Araneus ventricosus</name>
    <name type="common">Orbweaver spider</name>
    <name type="synonym">Epeira ventricosa</name>
    <dbReference type="NCBI Taxonomy" id="182803"/>
    <lineage>
        <taxon>Eukaryota</taxon>
        <taxon>Metazoa</taxon>
        <taxon>Ecdysozoa</taxon>
        <taxon>Arthropoda</taxon>
        <taxon>Chelicerata</taxon>
        <taxon>Arachnida</taxon>
        <taxon>Araneae</taxon>
        <taxon>Araneomorphae</taxon>
        <taxon>Entelegynae</taxon>
        <taxon>Araneoidea</taxon>
        <taxon>Araneidae</taxon>
        <taxon>Araneus</taxon>
    </lineage>
</organism>
<evidence type="ECO:0000313" key="1">
    <source>
        <dbReference type="EMBL" id="GBN32886.1"/>
    </source>
</evidence>
<name>A0A4Y2N4Z1_ARAVE</name>
<dbReference type="AlphaFoldDB" id="A0A4Y2N4Z1"/>
<sequence length="104" mass="11710">MQCRYLSKPSWHSTGIFILIITSSKRSFADINKLNVVNHSTSKFFTNIARSSVENLDNPELFWGNTSSATTLPPNFPPNNSEELNQISKISKTSHKETAKLIIK</sequence>
<reference evidence="1 2" key="1">
    <citation type="journal article" date="2019" name="Sci. Rep.">
        <title>Orb-weaving spider Araneus ventricosus genome elucidates the spidroin gene catalogue.</title>
        <authorList>
            <person name="Kono N."/>
            <person name="Nakamura H."/>
            <person name="Ohtoshi R."/>
            <person name="Moran D.A.P."/>
            <person name="Shinohara A."/>
            <person name="Yoshida Y."/>
            <person name="Fujiwara M."/>
            <person name="Mori M."/>
            <person name="Tomita M."/>
            <person name="Arakawa K."/>
        </authorList>
    </citation>
    <scope>NUCLEOTIDE SEQUENCE [LARGE SCALE GENOMIC DNA]</scope>
</reference>
<gene>
    <name evidence="1" type="ORF">AVEN_178972_1</name>
</gene>
<dbReference type="EMBL" id="BGPR01008306">
    <property type="protein sequence ID" value="GBN32886.1"/>
    <property type="molecule type" value="Genomic_DNA"/>
</dbReference>
<evidence type="ECO:0000313" key="2">
    <source>
        <dbReference type="Proteomes" id="UP000499080"/>
    </source>
</evidence>